<organism evidence="2 3">
    <name type="scientific">Cordyceps militaris</name>
    <name type="common">Caterpillar fungus</name>
    <name type="synonym">Clavaria militaris</name>
    <dbReference type="NCBI Taxonomy" id="73501"/>
    <lineage>
        <taxon>Eukaryota</taxon>
        <taxon>Fungi</taxon>
        <taxon>Dikarya</taxon>
        <taxon>Ascomycota</taxon>
        <taxon>Pezizomycotina</taxon>
        <taxon>Sordariomycetes</taxon>
        <taxon>Hypocreomycetidae</taxon>
        <taxon>Hypocreales</taxon>
        <taxon>Cordycipitaceae</taxon>
        <taxon>Cordyceps</taxon>
    </lineage>
</organism>
<feature type="region of interest" description="Disordered" evidence="1">
    <location>
        <begin position="21"/>
        <end position="47"/>
    </location>
</feature>
<feature type="compositionally biased region" description="Basic residues" evidence="1">
    <location>
        <begin position="185"/>
        <end position="197"/>
    </location>
</feature>
<feature type="compositionally biased region" description="Basic and acidic residues" evidence="1">
    <location>
        <begin position="548"/>
        <end position="560"/>
    </location>
</feature>
<dbReference type="VEuPathDB" id="FungiDB:CCM_06935"/>
<feature type="region of interest" description="Disordered" evidence="1">
    <location>
        <begin position="156"/>
        <end position="212"/>
    </location>
</feature>
<dbReference type="VEuPathDB" id="FungiDB:A9K55_007973"/>
<sequence length="730" mass="81278">MRLSGLQKEVLGLYRHCLRESRKKPEASLSPNILHKPHPPAPGPELSMATLASIPEVGNPRHFAHFSKLNDLNNTSTNNHRPHSRTFAAPRRHARSRYQRPERIETFPARPLAARGSPTKSTFANIHTTPEAASEEHAEPSDSSFDLDSFPIPPSTSSFLSTYGARPPASSGSSSSMATHERSLHHGYKASKSRRYHHQVDGTKDPASSTKRASVDSALVDAIARNLVQQFRLSSVGRCRQHHTKTHAPADRSDESQSSNKQDAVDHFAKDLERYAKRCEEREARVPRKQSASTLRTVSALLPFRSEFETAGLAVTSKDQANRIDSYITKAVEARAPPEAGPSSKSKYSKPVAGKPSQVDGFNDTDPSDSPNTEISFAPTNGMDEWRYAMIDEVPKKKKKKKKANTTPGKKPRKHCLSCFDHSPSTVTEAGWAQPQKLPTAPMPKFRGGIGPPPPVPPPPVPPQRPPRPEVGLLDEEPAAGRHVAPENLTSKSHAISPKMLPSYPRQQDKGKSPNVRRRGSPHPHILPAKLNRSPIKNKRTSSKRHIPHETTSKQYDRTRRQMTPLDLKRAVEGTKDGPEPENLGHSRARDARPDTIDHIGICCRSNRGVPSRANARPNIPRRTSSMAQFMISSKLDYDDREITDRDVLRGLHIAASAACDEEVDAFVRNETGLRIRRFLADLMTLESLAVNPPVDKKQWARQRRADMRKLKQQMRRSRELNSLGQANFL</sequence>
<feature type="region of interest" description="Disordered" evidence="1">
    <location>
        <begin position="130"/>
        <end position="149"/>
    </location>
</feature>
<feature type="region of interest" description="Disordered" evidence="1">
    <location>
        <begin position="334"/>
        <end position="562"/>
    </location>
</feature>
<dbReference type="Proteomes" id="UP000323067">
    <property type="component" value="Chromosome vii"/>
</dbReference>
<name>A0A2H4SFT5_CORMI</name>
<dbReference type="EMBL" id="CP023324">
    <property type="protein sequence ID" value="ATY61961.1"/>
    <property type="molecule type" value="Genomic_DNA"/>
</dbReference>
<feature type="region of interest" description="Disordered" evidence="1">
    <location>
        <begin position="73"/>
        <end position="98"/>
    </location>
</feature>
<feature type="compositionally biased region" description="Basic residues" evidence="1">
    <location>
        <begin position="80"/>
        <end position="98"/>
    </location>
</feature>
<accession>A0A2H4SFT5</accession>
<proteinExistence type="predicted"/>
<dbReference type="AlphaFoldDB" id="A0A2H4SFT5"/>
<evidence type="ECO:0000313" key="3">
    <source>
        <dbReference type="Proteomes" id="UP000323067"/>
    </source>
</evidence>
<feature type="compositionally biased region" description="Pro residues" evidence="1">
    <location>
        <begin position="451"/>
        <end position="466"/>
    </location>
</feature>
<feature type="region of interest" description="Disordered" evidence="1">
    <location>
        <begin position="237"/>
        <end position="263"/>
    </location>
</feature>
<dbReference type="OrthoDB" id="273010at2759"/>
<gene>
    <name evidence="2" type="ORF">A9K55_007973</name>
</gene>
<reference evidence="2 3" key="1">
    <citation type="journal article" date="2017" name="BMC Genomics">
        <title>Chromosome level assembly and secondary metabolite potential of the parasitic fungus Cordyceps militaris.</title>
        <authorList>
            <person name="Kramer G.J."/>
            <person name="Nodwell J.R."/>
        </authorList>
    </citation>
    <scope>NUCLEOTIDE SEQUENCE [LARGE SCALE GENOMIC DNA]</scope>
    <source>
        <strain evidence="2 3">ATCC 34164</strain>
    </source>
</reference>
<feature type="compositionally biased region" description="Basic residues" evidence="1">
    <location>
        <begin position="536"/>
        <end position="547"/>
    </location>
</feature>
<protein>
    <submittedName>
        <fullName evidence="2">Uncharacterized protein</fullName>
    </submittedName>
</protein>
<feature type="compositionally biased region" description="Basic residues" evidence="1">
    <location>
        <begin position="396"/>
        <end position="416"/>
    </location>
</feature>
<evidence type="ECO:0000313" key="2">
    <source>
        <dbReference type="EMBL" id="ATY61961.1"/>
    </source>
</evidence>
<feature type="compositionally biased region" description="Polar residues" evidence="1">
    <location>
        <begin position="368"/>
        <end position="379"/>
    </location>
</feature>
<evidence type="ECO:0000256" key="1">
    <source>
        <dbReference type="SAM" id="MobiDB-lite"/>
    </source>
</evidence>